<dbReference type="AlphaFoldDB" id="H8Z7J4"/>
<name>H8Z7J4_9GAMM</name>
<evidence type="ECO:0000313" key="4">
    <source>
        <dbReference type="Proteomes" id="UP000002964"/>
    </source>
</evidence>
<organism evidence="3 4">
    <name type="scientific">Thiorhodovibrio frisius</name>
    <dbReference type="NCBI Taxonomy" id="631362"/>
    <lineage>
        <taxon>Bacteria</taxon>
        <taxon>Pseudomonadati</taxon>
        <taxon>Pseudomonadota</taxon>
        <taxon>Gammaproteobacteria</taxon>
        <taxon>Chromatiales</taxon>
        <taxon>Chromatiaceae</taxon>
        <taxon>Thiorhodovibrio</taxon>
    </lineage>
</organism>
<accession>H8Z7J4</accession>
<dbReference type="EMBL" id="JH603170">
    <property type="protein sequence ID" value="EIC20924.1"/>
    <property type="molecule type" value="Genomic_DNA"/>
</dbReference>
<evidence type="ECO:0000259" key="2">
    <source>
        <dbReference type="Pfam" id="PF10546"/>
    </source>
</evidence>
<proteinExistence type="predicted"/>
<evidence type="ECO:0000313" key="3">
    <source>
        <dbReference type="EMBL" id="EIC20924.1"/>
    </source>
</evidence>
<keyword evidence="4" id="KW-1185">Reference proteome</keyword>
<feature type="domain" description="Bacteriophage Mx8 p63 C-terminal" evidence="2">
    <location>
        <begin position="205"/>
        <end position="297"/>
    </location>
</feature>
<dbReference type="OrthoDB" id="4762429at2"/>
<dbReference type="Proteomes" id="UP000002964">
    <property type="component" value="Unassembled WGS sequence"/>
</dbReference>
<reference evidence="4" key="1">
    <citation type="submission" date="2011-06" db="EMBL/GenBank/DDBJ databases">
        <authorList>
            <consortium name="US DOE Joint Genome Institute (JGI-PGF)"/>
            <person name="Lucas S."/>
            <person name="Han J."/>
            <person name="Lapidus A."/>
            <person name="Cheng J.-F."/>
            <person name="Goodwin L."/>
            <person name="Pitluck S."/>
            <person name="Peters L."/>
            <person name="Land M.L."/>
            <person name="Hauser L."/>
            <person name="Vogl K."/>
            <person name="Liu Z."/>
            <person name="Overmann J."/>
            <person name="Frigaard N.-U."/>
            <person name="Bryant D.A."/>
            <person name="Woyke T.J."/>
        </authorList>
    </citation>
    <scope>NUCLEOTIDE SEQUENCE [LARGE SCALE GENOMIC DNA]</scope>
    <source>
        <strain evidence="4">970</strain>
    </source>
</reference>
<feature type="compositionally biased region" description="Basic and acidic residues" evidence="1">
    <location>
        <begin position="14"/>
        <end position="24"/>
    </location>
</feature>
<evidence type="ECO:0000256" key="1">
    <source>
        <dbReference type="SAM" id="MobiDB-lite"/>
    </source>
</evidence>
<gene>
    <name evidence="3" type="ORF">Thi970DRAFT_04599</name>
</gene>
<dbReference type="InterPro" id="IPR018874">
    <property type="entry name" value="Phage_Mx8_p63_C"/>
</dbReference>
<dbReference type="eggNOG" id="ENOG502ZB8K">
    <property type="taxonomic scope" value="Bacteria"/>
</dbReference>
<dbReference type="STRING" id="631362.Thi970DRAFT_04599"/>
<feature type="region of interest" description="Disordered" evidence="1">
    <location>
        <begin position="1"/>
        <end position="24"/>
    </location>
</feature>
<reference evidence="3 4" key="2">
    <citation type="submission" date="2011-11" db="EMBL/GenBank/DDBJ databases">
        <authorList>
            <consortium name="US DOE Joint Genome Institute"/>
            <person name="Lucas S."/>
            <person name="Han J."/>
            <person name="Lapidus A."/>
            <person name="Cheng J.-F."/>
            <person name="Goodwin L."/>
            <person name="Pitluck S."/>
            <person name="Peters L."/>
            <person name="Ovchinnikova G."/>
            <person name="Zhang X."/>
            <person name="Detter J.C."/>
            <person name="Han C."/>
            <person name="Tapia R."/>
            <person name="Land M."/>
            <person name="Hauser L."/>
            <person name="Kyrpides N."/>
            <person name="Ivanova N."/>
            <person name="Pagani I."/>
            <person name="Vogl K."/>
            <person name="Liu Z."/>
            <person name="Overmann J."/>
            <person name="Frigaard N.-U."/>
            <person name="Bryant D."/>
            <person name="Woyke T."/>
        </authorList>
    </citation>
    <scope>NUCLEOTIDE SEQUENCE [LARGE SCALE GENOMIC DNA]</scope>
    <source>
        <strain evidence="3 4">970</strain>
    </source>
</reference>
<dbReference type="HOGENOM" id="CLU_065522_1_0_6"/>
<dbReference type="Pfam" id="PF10546">
    <property type="entry name" value="P63C"/>
    <property type="match status" value="1"/>
</dbReference>
<sequence length="338" mass="38291">MPGHRKHSQGGIARAEKLSPEERSAIASSAAKARWLEDTGEDDLPKATHRGEISIGDIKLPCAVLDNGQRVVSEFGITRVLGSRSGASKRLKKASEEDGALVPVFLAPPRLKPFISDEILNGPLKPVIYRDKQRRVVGYSAEALPAVCEIWLEARHANALQQQQLAKAQNAEILMRGLAHVGIVALVDEATGYQSERDRDELNKILSCYLADERLKWAKRFPDEFYKQIYRLKKWRWPNHGNRTPYVGKITNAIVYEKLPPGVMKELQSRNPTQEGTGRRKWKHHQFLSEDIGQPDLRDHLMQLIALMRISPDWPTFENHIKLAFPARGDQMFLDLES</sequence>
<protein>
    <submittedName>
        <fullName evidence="3">p63C domain protein</fullName>
    </submittedName>
</protein>